<feature type="transmembrane region" description="Helical" evidence="1">
    <location>
        <begin position="20"/>
        <end position="39"/>
    </location>
</feature>
<feature type="domain" description="TadE-like" evidence="2">
    <location>
        <begin position="12"/>
        <end position="54"/>
    </location>
</feature>
<name>A0ABN1VL80_9ACTN</name>
<comment type="caution">
    <text evidence="3">The sequence shown here is derived from an EMBL/GenBank/DDBJ whole genome shotgun (WGS) entry which is preliminary data.</text>
</comment>
<proteinExistence type="predicted"/>
<dbReference type="Proteomes" id="UP001500037">
    <property type="component" value="Unassembled WGS sequence"/>
</dbReference>
<accession>A0ABN1VL80</accession>
<evidence type="ECO:0000259" key="2">
    <source>
        <dbReference type="Pfam" id="PF07811"/>
    </source>
</evidence>
<sequence>MHARSRLRGDEGSVSAEMALITPVLLALVLIAVGTGRLVSARLDVADAAHQAARAASLTRAAPTAAAVAQRAAREALDGAGRACSRLRVTADTGTFRPGGEVSVTVACTADLTDLAAVPWPGDHTVTETFTAPLETYRGQEQE</sequence>
<evidence type="ECO:0000313" key="4">
    <source>
        <dbReference type="Proteomes" id="UP001500037"/>
    </source>
</evidence>
<evidence type="ECO:0000313" key="3">
    <source>
        <dbReference type="EMBL" id="GAA1215349.1"/>
    </source>
</evidence>
<dbReference type="InterPro" id="IPR012495">
    <property type="entry name" value="TadE-like_dom"/>
</dbReference>
<dbReference type="EMBL" id="BAAALF010000001">
    <property type="protein sequence ID" value="GAA1215349.1"/>
    <property type="molecule type" value="Genomic_DNA"/>
</dbReference>
<dbReference type="RefSeq" id="WP_344437718.1">
    <property type="nucleotide sequence ID" value="NZ_BAAALF010000001.1"/>
</dbReference>
<keyword evidence="1" id="KW-0472">Membrane</keyword>
<dbReference type="Pfam" id="PF07811">
    <property type="entry name" value="TadE"/>
    <property type="match status" value="1"/>
</dbReference>
<keyword evidence="1" id="KW-0812">Transmembrane</keyword>
<evidence type="ECO:0000256" key="1">
    <source>
        <dbReference type="SAM" id="Phobius"/>
    </source>
</evidence>
<gene>
    <name evidence="3" type="ORF">GCM10009665_01470</name>
</gene>
<organism evidence="3 4">
    <name type="scientific">Kitasatospora nipponensis</name>
    <dbReference type="NCBI Taxonomy" id="258049"/>
    <lineage>
        <taxon>Bacteria</taxon>
        <taxon>Bacillati</taxon>
        <taxon>Actinomycetota</taxon>
        <taxon>Actinomycetes</taxon>
        <taxon>Kitasatosporales</taxon>
        <taxon>Streptomycetaceae</taxon>
        <taxon>Kitasatospora</taxon>
    </lineage>
</organism>
<keyword evidence="4" id="KW-1185">Reference proteome</keyword>
<keyword evidence="1" id="KW-1133">Transmembrane helix</keyword>
<reference evidence="3 4" key="1">
    <citation type="journal article" date="2019" name="Int. J. Syst. Evol. Microbiol.">
        <title>The Global Catalogue of Microorganisms (GCM) 10K type strain sequencing project: providing services to taxonomists for standard genome sequencing and annotation.</title>
        <authorList>
            <consortium name="The Broad Institute Genomics Platform"/>
            <consortium name="The Broad Institute Genome Sequencing Center for Infectious Disease"/>
            <person name="Wu L."/>
            <person name="Ma J."/>
        </authorList>
    </citation>
    <scope>NUCLEOTIDE SEQUENCE [LARGE SCALE GENOMIC DNA]</scope>
    <source>
        <strain evidence="3 4">JCM 13004</strain>
    </source>
</reference>
<protein>
    <recommendedName>
        <fullName evidence="2">TadE-like domain-containing protein</fullName>
    </recommendedName>
</protein>